<evidence type="ECO:0000256" key="3">
    <source>
        <dbReference type="ARBA" id="ARBA00022729"/>
    </source>
</evidence>
<dbReference type="RefSeq" id="WP_339114614.1">
    <property type="nucleotide sequence ID" value="NZ_JAYWLC010000003.1"/>
</dbReference>
<comment type="caution">
    <text evidence="6">The sequence shown here is derived from an EMBL/GenBank/DDBJ whole genome shotgun (WGS) entry which is preliminary data.</text>
</comment>
<evidence type="ECO:0000256" key="4">
    <source>
        <dbReference type="SAM" id="SignalP"/>
    </source>
</evidence>
<reference evidence="6 7" key="2">
    <citation type="submission" date="2024-06" db="EMBL/GenBank/DDBJ databases">
        <title>Thioclava kandeliae sp. nov. from a rhizosphere soil sample of Kandelia candel in a mangrove.</title>
        <authorList>
            <person name="Mu T."/>
        </authorList>
    </citation>
    <scope>NUCLEOTIDE SEQUENCE [LARGE SCALE GENOMIC DNA]</scope>
    <source>
        <strain evidence="6 7">CPCC 100088</strain>
    </source>
</reference>
<feature type="chain" id="PRO_5046435841" evidence="4">
    <location>
        <begin position="24"/>
        <end position="369"/>
    </location>
</feature>
<feature type="domain" description="Periplasmic binding protein" evidence="5">
    <location>
        <begin position="52"/>
        <end position="265"/>
    </location>
</feature>
<keyword evidence="3 4" id="KW-0732">Signal</keyword>
<organism evidence="6 7">
    <name type="scientific">Thioclava kandeliae</name>
    <dbReference type="NCBI Taxonomy" id="3070818"/>
    <lineage>
        <taxon>Bacteria</taxon>
        <taxon>Pseudomonadati</taxon>
        <taxon>Pseudomonadota</taxon>
        <taxon>Alphaproteobacteria</taxon>
        <taxon>Rhodobacterales</taxon>
        <taxon>Paracoccaceae</taxon>
        <taxon>Thioclava</taxon>
    </lineage>
</organism>
<sequence>MKLTKTVQLGIAALALSAGAAFAEADQHPLKVGTIDEFKDISQFCGTKPLRVAYSTGSSGDPWRKISKAEFELEAAKCPNIKEARYVDARGSVEQQISDITGLAAQGFDVIVVRPDGGQALLRAMSQAMKRGAKVVPFYGGTSWPGTPGKDYVGMVTADQNIEGEMAAKWIVKQLNGEGNVIMLGGAPGADSTQNTFDGAMSVFKDHPGIKMLEDAPVTTNWDRAQYQQVMTSLLAKYPKIDAVISDYGIGSMGAIRAYEIAGKKIPLWATRDGNELACYWKEHHADNPDFQLFTTSAGTWLTRLALRKGVAAANDIENDEPTIIIDPVIDETTSDDPKKAPVCDPDLPMGAHVSSFTMTKEQMQDVFK</sequence>
<dbReference type="InterPro" id="IPR028082">
    <property type="entry name" value="Peripla_BP_I"/>
</dbReference>
<evidence type="ECO:0000313" key="7">
    <source>
        <dbReference type="Proteomes" id="UP001438953"/>
    </source>
</evidence>
<dbReference type="Proteomes" id="UP001438953">
    <property type="component" value="Unassembled WGS sequence"/>
</dbReference>
<name>A0ABV1SDY4_9RHOB</name>
<feature type="signal peptide" evidence="4">
    <location>
        <begin position="1"/>
        <end position="23"/>
    </location>
</feature>
<accession>A0ABV1SDY4</accession>
<reference evidence="6 7" key="1">
    <citation type="submission" date="2024-01" db="EMBL/GenBank/DDBJ databases">
        <authorList>
            <person name="Deng Y."/>
            <person name="Su J."/>
        </authorList>
    </citation>
    <scope>NUCLEOTIDE SEQUENCE [LARGE SCALE GENOMIC DNA]</scope>
    <source>
        <strain evidence="6 7">CPCC 100088</strain>
    </source>
</reference>
<dbReference type="Pfam" id="PF13407">
    <property type="entry name" value="Peripla_BP_4"/>
    <property type="match status" value="1"/>
</dbReference>
<evidence type="ECO:0000259" key="5">
    <source>
        <dbReference type="Pfam" id="PF13407"/>
    </source>
</evidence>
<evidence type="ECO:0000313" key="6">
    <source>
        <dbReference type="EMBL" id="MER5171130.1"/>
    </source>
</evidence>
<protein>
    <submittedName>
        <fullName evidence="6">Substrate-binding domain-containing protein</fullName>
    </submittedName>
</protein>
<proteinExistence type="inferred from homology"/>
<keyword evidence="7" id="KW-1185">Reference proteome</keyword>
<comment type="subcellular location">
    <subcellularLocation>
        <location evidence="1">Cell envelope</location>
    </subcellularLocation>
</comment>
<dbReference type="PANTHER" id="PTHR46847:SF1">
    <property type="entry name" value="D-ALLOSE-BINDING PERIPLASMIC PROTEIN-RELATED"/>
    <property type="match status" value="1"/>
</dbReference>
<comment type="similarity">
    <text evidence="2">Belongs to the bacterial solute-binding protein 2 family.</text>
</comment>
<dbReference type="SUPFAM" id="SSF53822">
    <property type="entry name" value="Periplasmic binding protein-like I"/>
    <property type="match status" value="1"/>
</dbReference>
<dbReference type="PANTHER" id="PTHR46847">
    <property type="entry name" value="D-ALLOSE-BINDING PERIPLASMIC PROTEIN-RELATED"/>
    <property type="match status" value="1"/>
</dbReference>
<evidence type="ECO:0000256" key="2">
    <source>
        <dbReference type="ARBA" id="ARBA00007639"/>
    </source>
</evidence>
<dbReference type="Gene3D" id="3.40.50.2300">
    <property type="match status" value="2"/>
</dbReference>
<dbReference type="InterPro" id="IPR025997">
    <property type="entry name" value="SBP_2_dom"/>
</dbReference>
<gene>
    <name evidence="6" type="ORF">VSX56_05010</name>
</gene>
<dbReference type="EMBL" id="JAYWLC010000003">
    <property type="protein sequence ID" value="MER5171130.1"/>
    <property type="molecule type" value="Genomic_DNA"/>
</dbReference>
<evidence type="ECO:0000256" key="1">
    <source>
        <dbReference type="ARBA" id="ARBA00004196"/>
    </source>
</evidence>